<sequence>MISKPPAKWGKDELAREKKKAFFIPRMMNSNSSSWASYCSSIADFQQIGESGAACFVHLLLKFCCFQPNVEAGASALTKTPQSFKRDTQGNMCKLTEGVDRGFMFKEDVWSRPWRRSKFDSNSSTHKDSERAQWVCVKKKMKETKKKNKNKKNSALCAGGGRI</sequence>
<dbReference type="AlphaFoldDB" id="A0A2N9H061"/>
<feature type="region of interest" description="Disordered" evidence="1">
    <location>
        <begin position="144"/>
        <end position="163"/>
    </location>
</feature>
<organism evidence="2">
    <name type="scientific">Fagus sylvatica</name>
    <name type="common">Beechnut</name>
    <dbReference type="NCBI Taxonomy" id="28930"/>
    <lineage>
        <taxon>Eukaryota</taxon>
        <taxon>Viridiplantae</taxon>
        <taxon>Streptophyta</taxon>
        <taxon>Embryophyta</taxon>
        <taxon>Tracheophyta</taxon>
        <taxon>Spermatophyta</taxon>
        <taxon>Magnoliopsida</taxon>
        <taxon>eudicotyledons</taxon>
        <taxon>Gunneridae</taxon>
        <taxon>Pentapetalae</taxon>
        <taxon>rosids</taxon>
        <taxon>fabids</taxon>
        <taxon>Fagales</taxon>
        <taxon>Fagaceae</taxon>
        <taxon>Fagus</taxon>
    </lineage>
</organism>
<gene>
    <name evidence="2" type="ORF">FSB_LOCUS35779</name>
</gene>
<name>A0A2N9H061_FAGSY</name>
<evidence type="ECO:0000313" key="2">
    <source>
        <dbReference type="EMBL" id="SPD07897.1"/>
    </source>
</evidence>
<evidence type="ECO:0000256" key="1">
    <source>
        <dbReference type="SAM" id="MobiDB-lite"/>
    </source>
</evidence>
<reference evidence="2" key="1">
    <citation type="submission" date="2018-02" db="EMBL/GenBank/DDBJ databases">
        <authorList>
            <person name="Cohen D.B."/>
            <person name="Kent A.D."/>
        </authorList>
    </citation>
    <scope>NUCLEOTIDE SEQUENCE</scope>
</reference>
<proteinExistence type="predicted"/>
<protein>
    <submittedName>
        <fullName evidence="2">Uncharacterized protein</fullName>
    </submittedName>
</protein>
<accession>A0A2N9H061</accession>
<dbReference type="EMBL" id="OIVN01002979">
    <property type="protein sequence ID" value="SPD07897.1"/>
    <property type="molecule type" value="Genomic_DNA"/>
</dbReference>